<comment type="caution">
    <text evidence="1">The sequence shown here is derived from an EMBL/GenBank/DDBJ whole genome shotgun (WGS) entry which is preliminary data.</text>
</comment>
<organism evidence="1 2">
    <name type="scientific">Pontixanthobacter aquaemixtae</name>
    <dbReference type="NCBI Taxonomy" id="1958940"/>
    <lineage>
        <taxon>Bacteria</taxon>
        <taxon>Pseudomonadati</taxon>
        <taxon>Pseudomonadota</taxon>
        <taxon>Alphaproteobacteria</taxon>
        <taxon>Sphingomonadales</taxon>
        <taxon>Erythrobacteraceae</taxon>
        <taxon>Pontixanthobacter</taxon>
    </lineage>
</organism>
<dbReference type="RefSeq" id="WP_160604413.1">
    <property type="nucleotide sequence ID" value="NZ_WTYX01000001.1"/>
</dbReference>
<evidence type="ECO:0000313" key="2">
    <source>
        <dbReference type="Proteomes" id="UP000442714"/>
    </source>
</evidence>
<dbReference type="Proteomes" id="UP000442714">
    <property type="component" value="Unassembled WGS sequence"/>
</dbReference>
<proteinExistence type="predicted"/>
<dbReference type="EMBL" id="WTYX01000001">
    <property type="protein sequence ID" value="MXO90842.1"/>
    <property type="molecule type" value="Genomic_DNA"/>
</dbReference>
<evidence type="ECO:0000313" key="1">
    <source>
        <dbReference type="EMBL" id="MXO90842.1"/>
    </source>
</evidence>
<keyword evidence="2" id="KW-1185">Reference proteome</keyword>
<name>A0A844ZU86_9SPHN</name>
<reference evidence="1 2" key="1">
    <citation type="submission" date="2019-12" db="EMBL/GenBank/DDBJ databases">
        <title>Genomic-based taxomic classification of the family Erythrobacteraceae.</title>
        <authorList>
            <person name="Xu L."/>
        </authorList>
    </citation>
    <scope>NUCLEOTIDE SEQUENCE [LARGE SCALE GENOMIC DNA]</scope>
    <source>
        <strain evidence="1 2">KCTC 52763</strain>
    </source>
</reference>
<gene>
    <name evidence="1" type="ORF">GRI41_08420</name>
</gene>
<protein>
    <submittedName>
        <fullName evidence="1">Uncharacterized protein</fullName>
    </submittedName>
</protein>
<sequence>MTALAELAAWRDIVLDGEGGAIATIRLSQHEAEIMRDLALGDSNPLQIELELAMPGIVGGLPFIAELQTEAVHGLLSAQFGANPADENEIKAAFQSIPKAMLSFRRNGSGRNPGDDALRNELAQRAIYAMFEPSSEVPGQYTFGELPPQSPLSIRLDLPRRDQHITRVSWSFREFVASLENDDAIARHFPQRDDIRPFDTVEISALNQVPLDSSHVQRLRVDLEFTGRTGTPVHETIEFRPGDPLIKRISATWPSLTHRFEMRSKLTAFVTQPVGFRGPAFAWPDPAQFSDAADPLAIDLSSSRLGLAMTEIRALDGLFDLCASCTYRLNFGPREFEGTLDPSRMRGFVMYPAGGPVPNVTIVAHPIDPSHSDVIVHDGPPEGGQVLISPLEAQRREPLWVEAQIADPEIPYAVIEIRSSEGARITTRIVRPGQPARIARWPSLFAPLAYEHRLSVVRRDAEGRTKPIETEEWTPGTAPVLTIN</sequence>
<accession>A0A844ZU86</accession>
<dbReference type="AlphaFoldDB" id="A0A844ZU86"/>